<dbReference type="GO" id="GO:0030015">
    <property type="term" value="C:CCR4-NOT core complex"/>
    <property type="evidence" value="ECO:0007669"/>
    <property type="project" value="InterPro"/>
</dbReference>
<comment type="caution">
    <text evidence="4">The sequence shown here is derived from an EMBL/GenBank/DDBJ whole genome shotgun (WGS) entry which is preliminary data.</text>
</comment>
<dbReference type="GO" id="GO:0000288">
    <property type="term" value="P:nuclear-transcribed mRNA catabolic process, deadenylation-dependent decay"/>
    <property type="evidence" value="ECO:0007669"/>
    <property type="project" value="TreeGrafter"/>
</dbReference>
<dbReference type="InterPro" id="IPR032194">
    <property type="entry name" value="CNOT1_HEAT"/>
</dbReference>
<name>A0A1Y3BR03_EURMA</name>
<dbReference type="GO" id="GO:0000932">
    <property type="term" value="C:P-body"/>
    <property type="evidence" value="ECO:0007669"/>
    <property type="project" value="TreeGrafter"/>
</dbReference>
<organism evidence="4 5">
    <name type="scientific">Euroglyphus maynei</name>
    <name type="common">Mayne's house dust mite</name>
    <dbReference type="NCBI Taxonomy" id="6958"/>
    <lineage>
        <taxon>Eukaryota</taxon>
        <taxon>Metazoa</taxon>
        <taxon>Ecdysozoa</taxon>
        <taxon>Arthropoda</taxon>
        <taxon>Chelicerata</taxon>
        <taxon>Arachnida</taxon>
        <taxon>Acari</taxon>
        <taxon>Acariformes</taxon>
        <taxon>Sarcoptiformes</taxon>
        <taxon>Astigmata</taxon>
        <taxon>Psoroptidia</taxon>
        <taxon>Analgoidea</taxon>
        <taxon>Pyroglyphidae</taxon>
        <taxon>Pyroglyphinae</taxon>
        <taxon>Euroglyphus</taxon>
    </lineage>
</organism>
<dbReference type="InterPro" id="IPR040398">
    <property type="entry name" value="Not1"/>
</dbReference>
<dbReference type="InterPro" id="IPR032191">
    <property type="entry name" value="CNOT1_CAF1_bind"/>
</dbReference>
<sequence>IENVGRIFFTIPWNHNFNFQFNFIEYCIENNKIVSIFEACSEFNLNKEVPDWEKCLNEQAAIDLDSICWKYNALYWILFELSKKEKLLPKVENLFVKNPLEKCPDLLIFALLKQSGANNSEHTKIIQSLLIKAIKKIIYPGSNTSYHNNSNLIIQKLWSTGNTGPSINSSTLTVNQKILLESLVELYNQSTTPDEQTNKLLRILEISQDLKALNYLLNDSSYLFVIDLASVASRREYLKLDKWINDKLTTIGQPFADACKFYVQQRTAKPESNKKLATPSHRETLSTITSCLENYYSMIKEATYSTNMKSMFKIYAELDSATIDNNEAPKKEIRNSSKTSSSNYYHSLNDDLYDAKIKQLATSFLKNILTQANLEPMKQSKECERQNLFNCIVQTLLKELDFLSKYQKNELLNIGEMIGGIINRSLVDTNLLSFMLQKLYFIMNASKKDQKLVYFVTRVIERCKTRLQEYPALYEKLLSTDMIKLENVAQTSTCKNQQQQIMNQYSLKTREQPSQLPNNQEFLFKERLNFIFNNLDRKNLQTLAEQLIQDCNENIRNHDIISESLTNRAINETNHHEIFYDLLEIINSINIYDSVTVKSYEKIRFYLLRIESSDLKKKLYSAGKWIGMVTLQRNKPILSIYLDLHSLLIEADAKNLTFHVVPFVVQVLNSCEKSKVFRPPNPWLMTLLQLLTEIYIKPDSKLKIKFEIEKLFKVLELELNDYIDICQQINPNGEKKKSVSKYCEYLKPLVMVDSGSIDLQEPKFSSTIPTSTTSPTVFVDQSSQISHINEIDLFKDLLSQIQISSKLKLIQCHPELAVIFKKLIIKAIQEWLSDWDETPSMLVTAVEILVLKDFVFEPDPEKIRNAAIDFTRFAITGIQTSSFNV</sequence>
<dbReference type="GO" id="GO:0017148">
    <property type="term" value="P:negative regulation of translation"/>
    <property type="evidence" value="ECO:0007669"/>
    <property type="project" value="InterPro"/>
</dbReference>
<dbReference type="Proteomes" id="UP000194236">
    <property type="component" value="Unassembled WGS sequence"/>
</dbReference>
<dbReference type="InterPro" id="IPR032193">
    <property type="entry name" value="CNOT1_TTP_bind"/>
</dbReference>
<dbReference type="OrthoDB" id="6498445at2759"/>
<accession>A0A1Y3BR03</accession>
<evidence type="ECO:0000313" key="5">
    <source>
        <dbReference type="Proteomes" id="UP000194236"/>
    </source>
</evidence>
<proteinExistence type="predicted"/>
<dbReference type="PANTHER" id="PTHR13162">
    <property type="entry name" value="CCR4-NOT TRANSCRIPTION COMPLEX"/>
    <property type="match status" value="1"/>
</dbReference>
<protein>
    <submittedName>
        <fullName evidence="4">CCR4-NOT transcription complex subunit 1-like protein</fullName>
    </submittedName>
</protein>
<dbReference type="Pfam" id="PF16417">
    <property type="entry name" value="CNOT1_TTP_bind"/>
    <property type="match status" value="1"/>
</dbReference>
<evidence type="ECO:0000313" key="4">
    <source>
        <dbReference type="EMBL" id="OTF82507.1"/>
    </source>
</evidence>
<dbReference type="Pfam" id="PF16418">
    <property type="entry name" value="CNOT1_HEAT"/>
    <property type="match status" value="1"/>
</dbReference>
<dbReference type="Gene3D" id="1.25.40.180">
    <property type="match status" value="1"/>
</dbReference>
<evidence type="ECO:0000259" key="3">
    <source>
        <dbReference type="Pfam" id="PF16418"/>
    </source>
</evidence>
<reference evidence="4 5" key="1">
    <citation type="submission" date="2017-03" db="EMBL/GenBank/DDBJ databases">
        <title>Genome Survey of Euroglyphus maynei.</title>
        <authorList>
            <person name="Arlian L.G."/>
            <person name="Morgan M.S."/>
            <person name="Rider S.D."/>
        </authorList>
    </citation>
    <scope>NUCLEOTIDE SEQUENCE [LARGE SCALE GENOMIC DNA]</scope>
    <source>
        <strain evidence="4">Arlian Lab</strain>
        <tissue evidence="4">Whole body</tissue>
    </source>
</reference>
<dbReference type="EMBL" id="MUJZ01008157">
    <property type="protein sequence ID" value="OTF82507.1"/>
    <property type="molecule type" value="Genomic_DNA"/>
</dbReference>
<dbReference type="Pfam" id="PF16415">
    <property type="entry name" value="CNOT1_CAF1_bind"/>
    <property type="match status" value="1"/>
</dbReference>
<evidence type="ECO:0000259" key="1">
    <source>
        <dbReference type="Pfam" id="PF16415"/>
    </source>
</evidence>
<dbReference type="InterPro" id="IPR038535">
    <property type="entry name" value="CNOT1_TTP_bind_sf"/>
</dbReference>
<feature type="non-terminal residue" evidence="4">
    <location>
        <position position="1"/>
    </location>
</feature>
<dbReference type="PANTHER" id="PTHR13162:SF8">
    <property type="entry name" value="CCR4-NOT TRANSCRIPTION COMPLEX SUBUNIT 1"/>
    <property type="match status" value="1"/>
</dbReference>
<keyword evidence="5" id="KW-1185">Reference proteome</keyword>
<dbReference type="AlphaFoldDB" id="A0A1Y3BR03"/>
<dbReference type="Gene3D" id="1.25.40.840">
    <property type="entry name" value="CCR4-NOT transcription complex subunit 1 TTP binding domain"/>
    <property type="match status" value="1"/>
</dbReference>
<evidence type="ECO:0000259" key="2">
    <source>
        <dbReference type="Pfam" id="PF16417"/>
    </source>
</evidence>
<feature type="domain" description="CCR4-NOT transcription complex subunit 1 CAF1-binding" evidence="1">
    <location>
        <begin position="524"/>
        <end position="728"/>
    </location>
</feature>
<feature type="domain" description="CCR4-NOT transcription complex subunit 1 TTP binding" evidence="2">
    <location>
        <begin position="372"/>
        <end position="496"/>
    </location>
</feature>
<dbReference type="GO" id="GO:0060090">
    <property type="term" value="F:molecular adaptor activity"/>
    <property type="evidence" value="ECO:0007669"/>
    <property type="project" value="TreeGrafter"/>
</dbReference>
<feature type="domain" description="CCR4-NOT transcription complex subunit 1 HEAT repeat" evidence="3">
    <location>
        <begin position="146"/>
        <end position="292"/>
    </location>
</feature>
<gene>
    <name evidence="4" type="ORF">BLA29_001757</name>
</gene>